<proteinExistence type="inferred from homology"/>
<dbReference type="Pfam" id="PF01793">
    <property type="entry name" value="Glyco_transf_15"/>
    <property type="match status" value="1"/>
</dbReference>
<keyword evidence="3" id="KW-0472">Membrane</keyword>
<dbReference type="EMBL" id="JANBPT010000784">
    <property type="protein sequence ID" value="KAJ1912986.1"/>
    <property type="molecule type" value="Genomic_DNA"/>
</dbReference>
<evidence type="ECO:0000256" key="1">
    <source>
        <dbReference type="ARBA" id="ARBA00007677"/>
    </source>
</evidence>
<dbReference type="AlphaFoldDB" id="A0A9W7ZPD9"/>
<dbReference type="GO" id="GO:0000032">
    <property type="term" value="P:cell wall mannoprotein biosynthetic process"/>
    <property type="evidence" value="ECO:0007669"/>
    <property type="project" value="TreeGrafter"/>
</dbReference>
<feature type="transmembrane region" description="Helical" evidence="3">
    <location>
        <begin position="12"/>
        <end position="33"/>
    </location>
</feature>
<dbReference type="Gene3D" id="3.90.550.10">
    <property type="entry name" value="Spore Coat Polysaccharide Biosynthesis Protein SpsA, Chain A"/>
    <property type="match status" value="1"/>
</dbReference>
<keyword evidence="5" id="KW-1185">Reference proteome</keyword>
<sequence length="442" mass="51237">MIKAAQQAFARRPYRTIFIIVLVVIVLHLLFGFQDLTQNHGTTPPPLTAQHAGHHAQPEGFQVAHNGFPVQQPAEALAPVAVKVDYSDLKINLDPIRQTETSGFAVPAVEPIEVAPTKRAKACFVILVRNGDIHDLRATMRELEDRFNHKFNYPYVFLNNEPFSDEFKDLTSTATSANTSYGLIPREHWGYPSWISEQKAADARVEMKDVIYGSSESYRHMCRYESGFFFRHPLMEQFDYYWRVEPGVKFMCDIDYDPFLYMQERQLKYGFTISIHELVKTIPTLWKTTKQFMRENSQLVAHPNTLEWVTDPRTGDYNLCHFWSNFEIASLGFLRSEQYLSYFDYLDKAGGFFYERWGDAPVHSLAVAMFLRKDEVHWFDDIGYFHNPMNNCPTDPQINRNKCHCDPTKSIHHSSYSCTKEFMALDPMSDYSDRILNEHGGS</sequence>
<evidence type="ECO:0000256" key="2">
    <source>
        <dbReference type="ARBA" id="ARBA00022679"/>
    </source>
</evidence>
<dbReference type="Proteomes" id="UP001150569">
    <property type="component" value="Unassembled WGS sequence"/>
</dbReference>
<dbReference type="GO" id="GO:0005794">
    <property type="term" value="C:Golgi apparatus"/>
    <property type="evidence" value="ECO:0007669"/>
    <property type="project" value="TreeGrafter"/>
</dbReference>
<comment type="similarity">
    <text evidence="1">Belongs to the glycosyltransferase 15 family.</text>
</comment>
<dbReference type="OrthoDB" id="439943at2759"/>
<keyword evidence="2" id="KW-0808">Transferase</keyword>
<dbReference type="SUPFAM" id="SSF53448">
    <property type="entry name" value="Nucleotide-diphospho-sugar transferases"/>
    <property type="match status" value="1"/>
</dbReference>
<dbReference type="GO" id="GO:0000026">
    <property type="term" value="F:alpha-1,2-mannosyltransferase activity"/>
    <property type="evidence" value="ECO:0007669"/>
    <property type="project" value="TreeGrafter"/>
</dbReference>
<accession>A0A9W7ZPD9</accession>
<keyword evidence="3" id="KW-1133">Transmembrane helix</keyword>
<dbReference type="InterPro" id="IPR029044">
    <property type="entry name" value="Nucleotide-diphossugar_trans"/>
</dbReference>
<dbReference type="PANTHER" id="PTHR31121">
    <property type="entry name" value="ALPHA-1,2 MANNOSYLTRANSFERASE KTR1"/>
    <property type="match status" value="1"/>
</dbReference>
<reference evidence="4" key="1">
    <citation type="submission" date="2022-07" db="EMBL/GenBank/DDBJ databases">
        <title>Phylogenomic reconstructions and comparative analyses of Kickxellomycotina fungi.</title>
        <authorList>
            <person name="Reynolds N.K."/>
            <person name="Stajich J.E."/>
            <person name="Barry K."/>
            <person name="Grigoriev I.V."/>
            <person name="Crous P."/>
            <person name="Smith M.E."/>
        </authorList>
    </citation>
    <scope>NUCLEOTIDE SEQUENCE</scope>
    <source>
        <strain evidence="4">RSA 861</strain>
    </source>
</reference>
<evidence type="ECO:0000313" key="4">
    <source>
        <dbReference type="EMBL" id="KAJ1912986.1"/>
    </source>
</evidence>
<name>A0A9W7ZPD9_9FUNG</name>
<evidence type="ECO:0000313" key="5">
    <source>
        <dbReference type="Proteomes" id="UP001150569"/>
    </source>
</evidence>
<dbReference type="InterPro" id="IPR002685">
    <property type="entry name" value="Glyco_trans_15"/>
</dbReference>
<protein>
    <submittedName>
        <fullName evidence="4">Uncharacterized protein</fullName>
    </submittedName>
</protein>
<dbReference type="PANTHER" id="PTHR31121:SF6">
    <property type="entry name" value="ALPHA-1,2 MANNOSYLTRANSFERASE KTR1"/>
    <property type="match status" value="1"/>
</dbReference>
<keyword evidence="3" id="KW-0812">Transmembrane</keyword>
<dbReference type="GO" id="GO:0006487">
    <property type="term" value="P:protein N-linked glycosylation"/>
    <property type="evidence" value="ECO:0007669"/>
    <property type="project" value="TreeGrafter"/>
</dbReference>
<dbReference type="GO" id="GO:0016020">
    <property type="term" value="C:membrane"/>
    <property type="evidence" value="ECO:0007669"/>
    <property type="project" value="InterPro"/>
</dbReference>
<dbReference type="FunFam" id="3.90.550.10:FF:000051">
    <property type="entry name" value="Alpha-1,2-mannosyltransferase (Ktr4)"/>
    <property type="match status" value="1"/>
</dbReference>
<organism evidence="4 5">
    <name type="scientific">Tieghemiomyces parasiticus</name>
    <dbReference type="NCBI Taxonomy" id="78921"/>
    <lineage>
        <taxon>Eukaryota</taxon>
        <taxon>Fungi</taxon>
        <taxon>Fungi incertae sedis</taxon>
        <taxon>Zoopagomycota</taxon>
        <taxon>Kickxellomycotina</taxon>
        <taxon>Dimargaritomycetes</taxon>
        <taxon>Dimargaritales</taxon>
        <taxon>Dimargaritaceae</taxon>
        <taxon>Tieghemiomyces</taxon>
    </lineage>
</organism>
<gene>
    <name evidence="4" type="ORF">IWQ60_009408</name>
</gene>
<comment type="caution">
    <text evidence="4">The sequence shown here is derived from an EMBL/GenBank/DDBJ whole genome shotgun (WGS) entry which is preliminary data.</text>
</comment>
<evidence type="ECO:0000256" key="3">
    <source>
        <dbReference type="SAM" id="Phobius"/>
    </source>
</evidence>